<dbReference type="Proteomes" id="UP000002969">
    <property type="component" value="Unassembled WGS sequence"/>
</dbReference>
<gene>
    <name evidence="1" type="ORF">HMPREF0204_14551</name>
</gene>
<proteinExistence type="predicted"/>
<comment type="caution">
    <text evidence="1">The sequence shown here is derived from an EMBL/GenBank/DDBJ whole genome shotgun (WGS) entry which is preliminary data.</text>
</comment>
<evidence type="ECO:0000313" key="2">
    <source>
        <dbReference type="Proteomes" id="UP000002969"/>
    </source>
</evidence>
<name>A0ABP2IQS1_CHRGE</name>
<evidence type="ECO:0000313" key="1">
    <source>
        <dbReference type="EMBL" id="EFK35482.1"/>
    </source>
</evidence>
<organism evidence="1 2">
    <name type="scientific">Chryseobacterium gleum ATCC 35910</name>
    <dbReference type="NCBI Taxonomy" id="525257"/>
    <lineage>
        <taxon>Bacteria</taxon>
        <taxon>Pseudomonadati</taxon>
        <taxon>Bacteroidota</taxon>
        <taxon>Flavobacteriia</taxon>
        <taxon>Flavobacteriales</taxon>
        <taxon>Weeksellaceae</taxon>
        <taxon>Chryseobacterium group</taxon>
        <taxon>Chryseobacterium</taxon>
    </lineage>
</organism>
<reference evidence="1" key="1">
    <citation type="submission" date="2010-06" db="EMBL/GenBank/DDBJ databases">
        <authorList>
            <person name="Muzny D."/>
            <person name="Qin X."/>
            <person name="Buhay C."/>
            <person name="Dugan-Rocha S."/>
            <person name="Ding Y."/>
            <person name="Chen G."/>
            <person name="Hawes A."/>
            <person name="Holder M."/>
            <person name="Jhangiani S."/>
            <person name="Johnson A."/>
            <person name="Khan Z."/>
            <person name="Li Z."/>
            <person name="Liu W."/>
            <person name="Liu X."/>
            <person name="Perez L."/>
            <person name="Shen H."/>
            <person name="Wang Q."/>
            <person name="Watt J."/>
            <person name="Xi L."/>
            <person name="Xin Y."/>
            <person name="Zhou J."/>
            <person name="Deng J."/>
            <person name="Jiang H."/>
            <person name="Liu Y."/>
            <person name="Qu J."/>
            <person name="Song X.-Z."/>
            <person name="Zhang L."/>
            <person name="Villasana D."/>
            <person name="Johnson A."/>
            <person name="Liu J."/>
            <person name="Liyanage D."/>
            <person name="Lorensuhewa L."/>
            <person name="Robinson T."/>
            <person name="Song A."/>
            <person name="Song B.-B."/>
            <person name="Dinh H."/>
            <person name="Thornton R."/>
            <person name="Coyle M."/>
            <person name="Francisco L."/>
            <person name="Jackson L."/>
            <person name="Javaid M."/>
            <person name="Korchina V."/>
            <person name="Kovar C."/>
            <person name="Mata R."/>
            <person name="Mathew T."/>
            <person name="Ngo R."/>
            <person name="Nguyen L."/>
            <person name="Nguyen N."/>
            <person name="Okwuonu G."/>
            <person name="Ongeri F."/>
            <person name="Pham C."/>
            <person name="Simmons D."/>
            <person name="Wilczek-Boney K."/>
            <person name="Hale W."/>
            <person name="Jakkamsetti A."/>
            <person name="Pham P."/>
            <person name="Ruth R."/>
            <person name="San Lucas F."/>
            <person name="Warren J."/>
            <person name="Zhang J."/>
            <person name="Zhao Z."/>
            <person name="Zhou C."/>
            <person name="Zhu D."/>
            <person name="Lee S."/>
            <person name="Bess C."/>
            <person name="Blankenburg K."/>
            <person name="Forbes L."/>
            <person name="Fu Q."/>
            <person name="Gubbala S."/>
            <person name="Hirani K."/>
            <person name="Jayaseelan J.C."/>
            <person name="Lara F."/>
            <person name="Munidasa M."/>
            <person name="Palculict T."/>
            <person name="Patil S."/>
            <person name="Pu L.-L."/>
            <person name="Saada N."/>
            <person name="Tang L."/>
            <person name="Weissenberger G."/>
            <person name="Zhu Y."/>
            <person name="Hemphill L."/>
            <person name="Shang Y."/>
            <person name="Youmans B."/>
            <person name="Ayvaz T."/>
            <person name="Ross M."/>
            <person name="Santibanez J."/>
            <person name="Aqrawi P."/>
            <person name="Gross S."/>
            <person name="Joshi V."/>
            <person name="Fowler G."/>
            <person name="Nazareth L."/>
            <person name="Reid J."/>
            <person name="Worley K."/>
            <person name="Petrosino J."/>
            <person name="Highlander S."/>
            <person name="Gibbs R."/>
        </authorList>
    </citation>
    <scope>NUCLEOTIDE SEQUENCE [LARGE SCALE GENOMIC DNA]</scope>
    <source>
        <strain evidence="1">ATCC 35910</strain>
    </source>
</reference>
<dbReference type="EMBL" id="ACKQ02000007">
    <property type="protein sequence ID" value="EFK35482.1"/>
    <property type="molecule type" value="Genomic_DNA"/>
</dbReference>
<protein>
    <submittedName>
        <fullName evidence="1">Uncharacterized protein</fullName>
    </submittedName>
</protein>
<accession>A0ABP2IQS1</accession>
<sequence length="44" mass="5385">MFFKCDNKGKNCRIKMMKQYSIVMFRLKPMECGIKDKRAKARFY</sequence>
<keyword evidence="2" id="KW-1185">Reference proteome</keyword>